<evidence type="ECO:0000313" key="6">
    <source>
        <dbReference type="Proteomes" id="UP000255317"/>
    </source>
</evidence>
<evidence type="ECO:0000256" key="2">
    <source>
        <dbReference type="SAM" id="SignalP"/>
    </source>
</evidence>
<protein>
    <submittedName>
        <fullName evidence="5">Alpha-2-macroglobulin family protein</fullName>
    </submittedName>
</protein>
<dbReference type="Proteomes" id="UP000255317">
    <property type="component" value="Unassembled WGS sequence"/>
</dbReference>
<dbReference type="GO" id="GO:0004866">
    <property type="term" value="F:endopeptidase inhibitor activity"/>
    <property type="evidence" value="ECO:0007669"/>
    <property type="project" value="InterPro"/>
</dbReference>
<comment type="similarity">
    <text evidence="1">Belongs to the protease inhibitor I39 (alpha-2-macroglobulin) family. Bacterial alpha-2-macroglobulin subfamily.</text>
</comment>
<dbReference type="Gene3D" id="2.60.40.1120">
    <property type="entry name" value="Carboxypeptidase-like, regulatory domain"/>
    <property type="match status" value="1"/>
</dbReference>
<evidence type="ECO:0000259" key="3">
    <source>
        <dbReference type="SMART" id="SM01359"/>
    </source>
</evidence>
<dbReference type="PANTHER" id="PTHR40094">
    <property type="entry name" value="ALPHA-2-MACROGLOBULIN HOMOLOG"/>
    <property type="match status" value="1"/>
</dbReference>
<dbReference type="SUPFAM" id="SSF48239">
    <property type="entry name" value="Terpenoid cyclases/Protein prenyltransferases"/>
    <property type="match status" value="1"/>
</dbReference>
<dbReference type="InterPro" id="IPR001599">
    <property type="entry name" value="Macroglobln_a2"/>
</dbReference>
<feature type="signal peptide" evidence="2">
    <location>
        <begin position="1"/>
        <end position="19"/>
    </location>
</feature>
<keyword evidence="2" id="KW-0732">Signal</keyword>
<feature type="domain" description="Alpha-2-macroglobulin bait region" evidence="3">
    <location>
        <begin position="965"/>
        <end position="1104"/>
    </location>
</feature>
<evidence type="ECO:0000259" key="4">
    <source>
        <dbReference type="SMART" id="SM01360"/>
    </source>
</evidence>
<keyword evidence="6" id="KW-1185">Reference proteome</keyword>
<dbReference type="InterPro" id="IPR011625">
    <property type="entry name" value="A2M_N_BRD"/>
</dbReference>
<comment type="caution">
    <text evidence="5">The sequence shown here is derived from an EMBL/GenBank/DDBJ whole genome shotgun (WGS) entry which is preliminary data.</text>
</comment>
<dbReference type="RefSeq" id="WP_115124421.1">
    <property type="nucleotide sequence ID" value="NZ_QRAO01000005.1"/>
</dbReference>
<dbReference type="PANTHER" id="PTHR40094:SF1">
    <property type="entry name" value="UBIQUITIN DOMAIN-CONTAINING PROTEIN"/>
    <property type="match status" value="1"/>
</dbReference>
<sequence length="2115" mass="242471">MKTITTLIIALFAMTLTNAQNTNYNVLWNKVEQFEIDDLPKSALEIVQQIETKAKTENNQAQLIKTLLFKSKFALVLEENSQLKVVNDFRTEISKTNAPAKNVLQNMLAKLYWDYFQANRYQFYNRTKTANKVDETDFRTWDLETLFAEISKYYQASLNNKETLQNTTTEAFEPILNTYKGSNKIRPTLYDFLAHNALEFYKTSENSITKPTYAFEVNNASYLEGFQKFQQLEIASKDTISLELKALRLYQDLIEFHSAKNNTVPLAAVDVERLSFVKSNGTIPEKEAVYLSALQHGKQKVSAPYAKALYNFAIAEGIYEKGNSYVAGENETDRWAHKEALEICERLITTFPDTYIAVQAKNLKQTITSPLLQVQLEAFLPIHSDSRMLVTYKNSPSVQLWVYEISAKQSEQLQRIYDKEKKRDFIEKLSLQKQWTQQLRDEGDYRQHSTEILLPGFPQGHYLVLATPTNTENKRLFEVAEIQYTNLALVQTQDKKYSYYQVVDRNNGQPIANANCIVRDDRKKYRKSYTSDTKGFIKVPKYNRNYYNFSVTVEKGDDTAVFSNYYNYNRYYDDDENPYKSYLFTDRSIYRPGQTVYFKAIIVKAEKEKAAVAPNESLTATLYDANGDEQGELKLKTTEFGTVAGEFVVPTGVLTGQFHIEIASNTPKKYFQDFYFRVEEYKRPKFETNFKPVPETYRVNDSITVKGEAVSFSGSNITNAKVTYKVTRKVQYPRWWYWGRSYNMGEGQEITFGETTTNNKGEYEIDFKALPDGTVDKDGQPIFQYEVTADVTDINGETQSTKTIVNVGYHALTIGLQVPQRLDKQNKKEKIEITTKNLNGEKVSATVTLKIYKLKAPETVFCKRPWNAPDYQEYSKEQFKKLFPHDPYNNEDNIQNWERGEEVFSTTIDSENVDELELGNLKRWASGAYVVVATTQEKFGQEVKAKSYTKVFSNKDKTPANNALFDISLDKETYAPGDTALVTVKSNAAITVTLSVEKQHQITQTFVLALDSNSKTISIPVTAEDIGGFVVHRSLTAFNSFEGSVHYISVPAPKTELTIETNTFRDKLEPGVPETWSFTIKGPKGEKVSAELLASMYDLSLDQFAPHAWSFKPQPSLRYRPISNPSASQSFGNRAIYLEREYRNYYHTNPQRFDQFNWFGLDFSGQTWRYNRYKNSLRQKIKESYSSTVKDGFIRGTIYDENGLPIPGVNVVVKGTQRGTQSDFDGNFEIKAEKGEELVFSYIGYKEESLKLKKNNVLDIHLWESGSNLDEVIVTAQGIPREKKALGYAVSEVSADAIEEEIAAPLDGVAGGLKMEDEEESNVAQKEPDFSTVKIRKNLQETAFFYPQLRTDKDGTISFNFTTPEALTRWKVQLLAHTKDLNSQVSTFETVTQKELMVVPNAPRFLREGDEIIISAKISNLSDSKLTGKIVLQLEDAITTASINRFFNKGERIKEFSVGKNENTEVSWRLQIPSDYAAVQYKIIAKTNNFSDGEQNTLPILSNRMLVTETQPMWVRSNQTKTFTLDKLKNNTSTTLKHHKLTLEITSNPAWYAVQALPYLMEFPYECNEQTFARYYANTLATHIANSNPRIKAVFDQWSNSDALLSNLEKNEELKSLLVQETPWLRDAQSEAEQKKRIALLFDLNLMQRKQQEAVMKLQQNQLGSGAWPWFNGGYANRYITQHIATGFGHLKALEIDPSTSLRVTHEKMIEKAVSYLDTEFVKEYRRLSQYTQKPDYSKDHLSRMQTHYLYMRSFFPELQKSKEVEKISDYYLGQMETYWNTRDLYSKGMIALVLHRNGKTATASKITKSLKETSITSEELGMYWKSNTPSWYWYQAPIETQALMVEVFSEIEKDTETIDHLKVWLLKNKQTNQWRTTKATTEAVYALLLQGTDWLSVTEAVQVTVGNQVIDPSTMDNIKVEAGTGYFKTSWNTTQIEEEMATVTMQKKGEGIAWGGMYWQYFEDLDKITHAETPLQLQKKLFLKKNTATGEELSAITESTALQVGDLVRVRIELRTDREMDFVHMKDMRAAGLEPIDVLSTYKWQDGLGYYQATKDASTNFFFDTLQKGVYVFEYDLRVNNAGDFSNGITTIQSMYAPEFTSHSEGIRISVGNE</sequence>
<dbReference type="InterPro" id="IPR008969">
    <property type="entry name" value="CarboxyPept-like_regulatory"/>
</dbReference>
<dbReference type="SMART" id="SM01360">
    <property type="entry name" value="A2M"/>
    <property type="match status" value="1"/>
</dbReference>
<proteinExistence type="inferred from homology"/>
<dbReference type="Pfam" id="PF17973">
    <property type="entry name" value="bMG10"/>
    <property type="match status" value="1"/>
</dbReference>
<gene>
    <name evidence="5" type="ORF">C8D94_105102</name>
</gene>
<dbReference type="SUPFAM" id="SSF49464">
    <property type="entry name" value="Carboxypeptidase regulatory domain-like"/>
    <property type="match status" value="1"/>
</dbReference>
<dbReference type="Pfam" id="PF00207">
    <property type="entry name" value="A2M"/>
    <property type="match status" value="1"/>
</dbReference>
<dbReference type="Pfam" id="PF07703">
    <property type="entry name" value="A2M_BRD"/>
    <property type="match status" value="1"/>
</dbReference>
<dbReference type="EMBL" id="QRAO01000005">
    <property type="protein sequence ID" value="RDK84257.1"/>
    <property type="molecule type" value="Genomic_DNA"/>
</dbReference>
<dbReference type="SMART" id="SM01359">
    <property type="entry name" value="A2M_N_2"/>
    <property type="match status" value="1"/>
</dbReference>
<accession>A0A370Q7E0</accession>
<dbReference type="InterPro" id="IPR008930">
    <property type="entry name" value="Terpenoid_cyclase/PrenylTrfase"/>
</dbReference>
<evidence type="ECO:0000256" key="1">
    <source>
        <dbReference type="ARBA" id="ARBA00010556"/>
    </source>
</evidence>
<dbReference type="InterPro" id="IPR051802">
    <property type="entry name" value="YfhM-like"/>
</dbReference>
<dbReference type="FunFam" id="2.60.40.1120:FF:000003">
    <property type="entry name" value="Outer membrane protein Omp121"/>
    <property type="match status" value="1"/>
</dbReference>
<organism evidence="5 6">
    <name type="scientific">Marinirhabdus gelatinilytica</name>
    <dbReference type="NCBI Taxonomy" id="1703343"/>
    <lineage>
        <taxon>Bacteria</taxon>
        <taxon>Pseudomonadati</taxon>
        <taxon>Bacteroidota</taxon>
        <taxon>Flavobacteriia</taxon>
        <taxon>Flavobacteriales</taxon>
        <taxon>Flavobacteriaceae</taxon>
    </lineage>
</organism>
<feature type="chain" id="PRO_5016960986" evidence="2">
    <location>
        <begin position="20"/>
        <end position="2115"/>
    </location>
</feature>
<name>A0A370Q7E0_9FLAO</name>
<dbReference type="Pfam" id="PF13715">
    <property type="entry name" value="CarbopepD_reg_2"/>
    <property type="match status" value="1"/>
</dbReference>
<dbReference type="InterPro" id="IPR002890">
    <property type="entry name" value="MG2"/>
</dbReference>
<dbReference type="OrthoDB" id="9767116at2"/>
<evidence type="ECO:0000313" key="5">
    <source>
        <dbReference type="EMBL" id="RDK84257.1"/>
    </source>
</evidence>
<dbReference type="Gene3D" id="2.60.40.1930">
    <property type="match status" value="1"/>
</dbReference>
<reference evidence="5 6" key="1">
    <citation type="submission" date="2018-07" db="EMBL/GenBank/DDBJ databases">
        <title>Genomic Encyclopedia of Type Strains, Phase IV (KMG-IV): sequencing the most valuable type-strain genomes for metagenomic binning, comparative biology and taxonomic classification.</title>
        <authorList>
            <person name="Goeker M."/>
        </authorList>
    </citation>
    <scope>NUCLEOTIDE SEQUENCE [LARGE SCALE GENOMIC DNA]</scope>
    <source>
        <strain evidence="5 6">DSM 101478</strain>
    </source>
</reference>
<dbReference type="InterPro" id="IPR041246">
    <property type="entry name" value="Bact_MG10"/>
</dbReference>
<dbReference type="Pfam" id="PF01835">
    <property type="entry name" value="MG2"/>
    <property type="match status" value="1"/>
</dbReference>
<dbReference type="Gene3D" id="1.50.10.20">
    <property type="match status" value="1"/>
</dbReference>
<feature type="domain" description="Alpha-2-macroglobulin" evidence="4">
    <location>
        <begin position="1342"/>
        <end position="1432"/>
    </location>
</feature>